<protein>
    <submittedName>
        <fullName evidence="1">Uncharacterized protein</fullName>
    </submittedName>
</protein>
<gene>
    <name evidence="1" type="primary">Acey_s0010.g876</name>
    <name evidence="1" type="ORF">Y032_0010g876</name>
</gene>
<dbReference type="EMBL" id="JARK01001346">
    <property type="protein sequence ID" value="EYC26626.1"/>
    <property type="molecule type" value="Genomic_DNA"/>
</dbReference>
<dbReference type="Proteomes" id="UP000024635">
    <property type="component" value="Unassembled WGS sequence"/>
</dbReference>
<sequence length="66" mass="8039">MNDRNRKLESHSNLVPIITYALDGAVYATLRYRYGNYFTVIKKFRLYHRKLFSLMSRVFRNSWDEC</sequence>
<comment type="caution">
    <text evidence="1">The sequence shown here is derived from an EMBL/GenBank/DDBJ whole genome shotgun (WGS) entry which is preliminary data.</text>
</comment>
<accession>A0A016VH73</accession>
<organism evidence="1 2">
    <name type="scientific">Ancylostoma ceylanicum</name>
    <dbReference type="NCBI Taxonomy" id="53326"/>
    <lineage>
        <taxon>Eukaryota</taxon>
        <taxon>Metazoa</taxon>
        <taxon>Ecdysozoa</taxon>
        <taxon>Nematoda</taxon>
        <taxon>Chromadorea</taxon>
        <taxon>Rhabditida</taxon>
        <taxon>Rhabditina</taxon>
        <taxon>Rhabditomorpha</taxon>
        <taxon>Strongyloidea</taxon>
        <taxon>Ancylostomatidae</taxon>
        <taxon>Ancylostomatinae</taxon>
        <taxon>Ancylostoma</taxon>
    </lineage>
</organism>
<dbReference type="AlphaFoldDB" id="A0A016VH73"/>
<keyword evidence="2" id="KW-1185">Reference proteome</keyword>
<proteinExistence type="predicted"/>
<evidence type="ECO:0000313" key="2">
    <source>
        <dbReference type="Proteomes" id="UP000024635"/>
    </source>
</evidence>
<evidence type="ECO:0000313" key="1">
    <source>
        <dbReference type="EMBL" id="EYC26626.1"/>
    </source>
</evidence>
<reference evidence="2" key="1">
    <citation type="journal article" date="2015" name="Nat. Genet.">
        <title>The genome and transcriptome of the zoonotic hookworm Ancylostoma ceylanicum identify infection-specific gene families.</title>
        <authorList>
            <person name="Schwarz E.M."/>
            <person name="Hu Y."/>
            <person name="Antoshechkin I."/>
            <person name="Miller M.M."/>
            <person name="Sternberg P.W."/>
            <person name="Aroian R.V."/>
        </authorList>
    </citation>
    <scope>NUCLEOTIDE SEQUENCE</scope>
    <source>
        <strain evidence="2">HY135</strain>
    </source>
</reference>
<name>A0A016VH73_9BILA</name>